<dbReference type="Proteomes" id="UP001176961">
    <property type="component" value="Unassembled WGS sequence"/>
</dbReference>
<comment type="caution">
    <text evidence="2">The sequence shown here is derived from an EMBL/GenBank/DDBJ whole genome shotgun (WGS) entry which is preliminary data.</text>
</comment>
<name>A0AA36M4Y4_CYLNA</name>
<dbReference type="EMBL" id="CATQJL010000223">
    <property type="protein sequence ID" value="CAJ0597202.1"/>
    <property type="molecule type" value="Genomic_DNA"/>
</dbReference>
<proteinExistence type="predicted"/>
<protein>
    <submittedName>
        <fullName evidence="2">Uncharacterized protein</fullName>
    </submittedName>
</protein>
<feature type="signal peptide" evidence="1">
    <location>
        <begin position="1"/>
        <end position="18"/>
    </location>
</feature>
<keyword evidence="3" id="KW-1185">Reference proteome</keyword>
<feature type="chain" id="PRO_5041386117" evidence="1">
    <location>
        <begin position="19"/>
        <end position="103"/>
    </location>
</feature>
<evidence type="ECO:0000313" key="3">
    <source>
        <dbReference type="Proteomes" id="UP001176961"/>
    </source>
</evidence>
<gene>
    <name evidence="2" type="ORF">CYNAS_LOCUS9185</name>
</gene>
<sequence>MDSRPLLLATIIHFVVKACPPQQGTCYSGSASLSSRYGGNIVNRRCADTANRDWCAVSYYPHTDIANFGCANEFTLPFGSATCGDGAGSINQQGCSMVRPCEI</sequence>
<keyword evidence="1" id="KW-0732">Signal</keyword>
<accession>A0AA36M4Y4</accession>
<organism evidence="2 3">
    <name type="scientific">Cylicocyclus nassatus</name>
    <name type="common">Nematode worm</name>
    <dbReference type="NCBI Taxonomy" id="53992"/>
    <lineage>
        <taxon>Eukaryota</taxon>
        <taxon>Metazoa</taxon>
        <taxon>Ecdysozoa</taxon>
        <taxon>Nematoda</taxon>
        <taxon>Chromadorea</taxon>
        <taxon>Rhabditida</taxon>
        <taxon>Rhabditina</taxon>
        <taxon>Rhabditomorpha</taxon>
        <taxon>Strongyloidea</taxon>
        <taxon>Strongylidae</taxon>
        <taxon>Cylicocyclus</taxon>
    </lineage>
</organism>
<evidence type="ECO:0000313" key="2">
    <source>
        <dbReference type="EMBL" id="CAJ0597202.1"/>
    </source>
</evidence>
<evidence type="ECO:0000256" key="1">
    <source>
        <dbReference type="SAM" id="SignalP"/>
    </source>
</evidence>
<dbReference type="AlphaFoldDB" id="A0AA36M4Y4"/>
<reference evidence="2" key="1">
    <citation type="submission" date="2023-07" db="EMBL/GenBank/DDBJ databases">
        <authorList>
            <consortium name="CYATHOMIX"/>
        </authorList>
    </citation>
    <scope>NUCLEOTIDE SEQUENCE</scope>
    <source>
        <strain evidence="2">N/A</strain>
    </source>
</reference>